<evidence type="ECO:0000259" key="4">
    <source>
        <dbReference type="Pfam" id="PF04586"/>
    </source>
</evidence>
<keyword evidence="6" id="KW-1185">Reference proteome</keyword>
<name>A0A562NCA1_9RHOB</name>
<dbReference type="RefSeq" id="WP_145399609.1">
    <property type="nucleotide sequence ID" value="NZ_VLKU01000013.1"/>
</dbReference>
<organism evidence="5 6">
    <name type="scientific">Paracoccus sulfuroxidans</name>
    <dbReference type="NCBI Taxonomy" id="384678"/>
    <lineage>
        <taxon>Bacteria</taxon>
        <taxon>Pseudomonadati</taxon>
        <taxon>Pseudomonadota</taxon>
        <taxon>Alphaproteobacteria</taxon>
        <taxon>Rhodobacterales</taxon>
        <taxon>Paracoccaceae</taxon>
        <taxon>Paracoccus</taxon>
    </lineage>
</organism>
<reference evidence="5 6" key="1">
    <citation type="journal article" date="2015" name="Stand. Genomic Sci.">
        <title>Genomic Encyclopedia of Bacterial and Archaeal Type Strains, Phase III: the genomes of soil and plant-associated and newly described type strains.</title>
        <authorList>
            <person name="Whitman W.B."/>
            <person name="Woyke T."/>
            <person name="Klenk H.P."/>
            <person name="Zhou Y."/>
            <person name="Lilburn T.G."/>
            <person name="Beck B.J."/>
            <person name="De Vos P."/>
            <person name="Vandamme P."/>
            <person name="Eisen J.A."/>
            <person name="Garrity G."/>
            <person name="Hugenholtz P."/>
            <person name="Kyrpides N.C."/>
        </authorList>
    </citation>
    <scope>NUCLEOTIDE SEQUENCE [LARGE SCALE GENOMIC DNA]</scope>
    <source>
        <strain evidence="5 6">CGMCC 1.5364</strain>
    </source>
</reference>
<keyword evidence="2" id="KW-0645">Protease</keyword>
<proteinExistence type="predicted"/>
<dbReference type="GO" id="GO:0006508">
    <property type="term" value="P:proteolysis"/>
    <property type="evidence" value="ECO:0007669"/>
    <property type="project" value="UniProtKB-KW"/>
</dbReference>
<protein>
    <recommendedName>
        <fullName evidence="4">Prohead serine protease domain-containing protein</fullName>
    </recommendedName>
</protein>
<accession>A0A562NCA1</accession>
<comment type="caution">
    <text evidence="5">The sequence shown here is derived from an EMBL/GenBank/DDBJ whole genome shotgun (WGS) entry which is preliminary data.</text>
</comment>
<dbReference type="InterPro" id="IPR006433">
    <property type="entry name" value="Prohead_protease"/>
</dbReference>
<dbReference type="NCBIfam" id="TIGR01543">
    <property type="entry name" value="proheadase_HK97"/>
    <property type="match status" value="1"/>
</dbReference>
<dbReference type="Pfam" id="PF04586">
    <property type="entry name" value="Peptidase_S78"/>
    <property type="match status" value="1"/>
</dbReference>
<evidence type="ECO:0000256" key="2">
    <source>
        <dbReference type="ARBA" id="ARBA00022670"/>
    </source>
</evidence>
<evidence type="ECO:0000313" key="6">
    <source>
        <dbReference type="Proteomes" id="UP000316225"/>
    </source>
</evidence>
<evidence type="ECO:0000313" key="5">
    <source>
        <dbReference type="EMBL" id="TWI29730.1"/>
    </source>
</evidence>
<dbReference type="InterPro" id="IPR054613">
    <property type="entry name" value="Peptidase_S78_dom"/>
</dbReference>
<gene>
    <name evidence="5" type="ORF">IQ24_03547</name>
</gene>
<keyword evidence="1" id="KW-1188">Viral release from host cell</keyword>
<sequence length="225" mass="24523">MRTKQSDPILSIKSLAETGEIEGYGSTFGGDPDSHGDVIAVGAYAESLKDHAAKGTMPKMFWQHDAREPIGKWLAAEEDSKGLLLRGKLNMDVQRGREAYALLKNGDIDGLSIGYRIREYSVDNDTGVWTLEKLDLYEVSIVSIGANENATVANVKAAKAAQEIVDRLKAGDRLTEREFELMLKGALGFSNSQAERAARLCLKGQGEPAEAAKEATEFFRALNLT</sequence>
<dbReference type="Proteomes" id="UP000316225">
    <property type="component" value="Unassembled WGS sequence"/>
</dbReference>
<dbReference type="AlphaFoldDB" id="A0A562NCA1"/>
<dbReference type="OrthoDB" id="9804926at2"/>
<feature type="domain" description="Prohead serine protease" evidence="4">
    <location>
        <begin position="16"/>
        <end position="156"/>
    </location>
</feature>
<keyword evidence="3" id="KW-0378">Hydrolase</keyword>
<evidence type="ECO:0000256" key="3">
    <source>
        <dbReference type="ARBA" id="ARBA00022801"/>
    </source>
</evidence>
<dbReference type="GO" id="GO:0008233">
    <property type="term" value="F:peptidase activity"/>
    <property type="evidence" value="ECO:0007669"/>
    <property type="project" value="UniProtKB-KW"/>
</dbReference>
<dbReference type="EMBL" id="VLKU01000013">
    <property type="protein sequence ID" value="TWI29730.1"/>
    <property type="molecule type" value="Genomic_DNA"/>
</dbReference>
<evidence type="ECO:0000256" key="1">
    <source>
        <dbReference type="ARBA" id="ARBA00022612"/>
    </source>
</evidence>